<keyword evidence="4" id="KW-1185">Reference proteome</keyword>
<evidence type="ECO:0000313" key="3">
    <source>
        <dbReference type="EMBL" id="SEJ90130.1"/>
    </source>
</evidence>
<evidence type="ECO:0000259" key="2">
    <source>
        <dbReference type="Pfam" id="PF20938"/>
    </source>
</evidence>
<dbReference type="Pfam" id="PF10022">
    <property type="entry name" value="DUF2264"/>
    <property type="match status" value="1"/>
</dbReference>
<feature type="domain" description="DUF2264" evidence="1">
    <location>
        <begin position="21"/>
        <end position="361"/>
    </location>
</feature>
<comment type="caution">
    <text evidence="3">The sequence shown here is derived from an EMBL/GenBank/DDBJ whole genome shotgun (WGS) entry which is preliminary data.</text>
</comment>
<evidence type="ECO:0000313" key="4">
    <source>
        <dbReference type="Proteomes" id="UP000182932"/>
    </source>
</evidence>
<dbReference type="Proteomes" id="UP000182932">
    <property type="component" value="Unassembled WGS sequence"/>
</dbReference>
<dbReference type="PANTHER" id="PTHR35339">
    <property type="entry name" value="LINALOOL DEHYDRATASE_ISOMERASE DOMAIN-CONTAINING PROTEIN"/>
    <property type="match status" value="1"/>
</dbReference>
<name>A0A975WCD5_9RHOB</name>
<proteinExistence type="predicted"/>
<dbReference type="PANTHER" id="PTHR35339:SF4">
    <property type="entry name" value="LINALOOL DEHYDRATASE_ISOMERASE DOMAIN-CONTAINING PROTEIN"/>
    <property type="match status" value="1"/>
</dbReference>
<protein>
    <recommendedName>
        <fullName evidence="5">DUF2264 domain-containing protein</fullName>
    </recommendedName>
</protein>
<dbReference type="AlphaFoldDB" id="A0A975WCD5"/>
<dbReference type="InterPro" id="IPR016624">
    <property type="entry name" value="UCP014753"/>
</dbReference>
<accession>A0A975WCD5</accession>
<dbReference type="InterPro" id="IPR049349">
    <property type="entry name" value="DUF2264_N"/>
</dbReference>
<sequence length="626" mass="69133">MMKDLTNQAMGNPMAGNSFATRADAQQAVVDLTAPLLEAFSPGCARVTLGATGAHFHAAAADLEGLVRPFWGLAPLLAGGGRFYGIEKFVDGLNNGADPAHPEYWGPVTDRDQRMVESAAIGYALALAPDVFWDGLSPRGRDCLRDWLLNSLHQTPAPNNWNFFHVLVSLGLRRVGIDHDLTIIEGNLDRLEGWDMGNGWYRDGSSRQADHYIPFAMHFYGLIYAQYGPEGDGARRERFRERARRFAPQIAHWYAADGAALPYGRSLTYRFAHAGFWGTLALAGEEVLPWGDIRGFWARNLRWWSDKPICDPRGTLSIGYGYPQLSMSERYNSPGSPYWAMKAFAPLALAADHPFWAAEEAAPKERPQVVSLPEPGMVKFEDRGDVTVLAGGQRSPTFGRTAEKYNKFAYSTRYGFSVETEGRAFRNGPFDNMLAFSEEGDLAMVRCRESMARIGPDWLYSAWSPMPEVAVETWLLARPPWHLRIHRISSARHVQTVEGGFALRRDDPTPGPALQPELTDRMARMVTAQDASCIIDVAAPFPGVTRRAPRVVMPEPNTNVLVPRSWVPQLTATLVPGEACFGAWVYAGRLEGQAPPEAPMAMPSADDLAAMRAGGEVIRVWDLPAG</sequence>
<gene>
    <name evidence="3" type="ORF">SAMN04487940_11356</name>
</gene>
<dbReference type="PIRSF" id="PIRSF014753">
    <property type="entry name" value="UCP014753"/>
    <property type="match status" value="1"/>
</dbReference>
<dbReference type="Pfam" id="PF20938">
    <property type="entry name" value="DUF2264_C"/>
    <property type="match status" value="1"/>
</dbReference>
<feature type="domain" description="DUF2264" evidence="2">
    <location>
        <begin position="367"/>
        <end position="581"/>
    </location>
</feature>
<evidence type="ECO:0008006" key="5">
    <source>
        <dbReference type="Google" id="ProtNLM"/>
    </source>
</evidence>
<dbReference type="EMBL" id="FNYY01000013">
    <property type="protein sequence ID" value="SEJ90130.1"/>
    <property type="molecule type" value="Genomic_DNA"/>
</dbReference>
<reference evidence="3 4" key="1">
    <citation type="submission" date="2016-10" db="EMBL/GenBank/DDBJ databases">
        <authorList>
            <person name="Varghese N."/>
            <person name="Submissions S."/>
        </authorList>
    </citation>
    <scope>NUCLEOTIDE SEQUENCE [LARGE SCALE GENOMIC DNA]</scope>
    <source>
        <strain evidence="3 4">FF3</strain>
    </source>
</reference>
<dbReference type="InterPro" id="IPR049237">
    <property type="entry name" value="DUF2264_C"/>
</dbReference>
<organism evidence="3 4">
    <name type="scientific">Marinovum algicola</name>
    <dbReference type="NCBI Taxonomy" id="42444"/>
    <lineage>
        <taxon>Bacteria</taxon>
        <taxon>Pseudomonadati</taxon>
        <taxon>Pseudomonadota</taxon>
        <taxon>Alphaproteobacteria</taxon>
        <taxon>Rhodobacterales</taxon>
        <taxon>Roseobacteraceae</taxon>
        <taxon>Marinovum</taxon>
    </lineage>
</organism>
<evidence type="ECO:0000259" key="1">
    <source>
        <dbReference type="Pfam" id="PF10022"/>
    </source>
</evidence>